<protein>
    <submittedName>
        <fullName evidence="2">Uncharacterized protein</fullName>
    </submittedName>
</protein>
<comment type="caution">
    <text evidence="2">The sequence shown here is derived from an EMBL/GenBank/DDBJ whole genome shotgun (WGS) entry which is preliminary data.</text>
</comment>
<keyword evidence="3" id="KW-1185">Reference proteome</keyword>
<evidence type="ECO:0000256" key="1">
    <source>
        <dbReference type="SAM" id="MobiDB-lite"/>
    </source>
</evidence>
<dbReference type="EMBL" id="LIAE01006019">
    <property type="protein sequence ID" value="PAV92775.1"/>
    <property type="molecule type" value="Genomic_DNA"/>
</dbReference>
<organism evidence="2 3">
    <name type="scientific">Diploscapter pachys</name>
    <dbReference type="NCBI Taxonomy" id="2018661"/>
    <lineage>
        <taxon>Eukaryota</taxon>
        <taxon>Metazoa</taxon>
        <taxon>Ecdysozoa</taxon>
        <taxon>Nematoda</taxon>
        <taxon>Chromadorea</taxon>
        <taxon>Rhabditida</taxon>
        <taxon>Rhabditina</taxon>
        <taxon>Rhabditomorpha</taxon>
        <taxon>Rhabditoidea</taxon>
        <taxon>Rhabditidae</taxon>
        <taxon>Diploscapter</taxon>
    </lineage>
</organism>
<dbReference type="AlphaFoldDB" id="A0A2A2M3A8"/>
<reference evidence="2 3" key="1">
    <citation type="journal article" date="2017" name="Curr. Biol.">
        <title>Genome architecture and evolution of a unichromosomal asexual nematode.</title>
        <authorList>
            <person name="Fradin H."/>
            <person name="Zegar C."/>
            <person name="Gutwein M."/>
            <person name="Lucas J."/>
            <person name="Kovtun M."/>
            <person name="Corcoran D."/>
            <person name="Baugh L.R."/>
            <person name="Kiontke K."/>
            <person name="Gunsalus K."/>
            <person name="Fitch D.H."/>
            <person name="Piano F."/>
        </authorList>
    </citation>
    <scope>NUCLEOTIDE SEQUENCE [LARGE SCALE GENOMIC DNA]</scope>
    <source>
        <strain evidence="2">PF1309</strain>
    </source>
</reference>
<dbReference type="Proteomes" id="UP000218231">
    <property type="component" value="Unassembled WGS sequence"/>
</dbReference>
<name>A0A2A2M3A8_9BILA</name>
<proteinExistence type="predicted"/>
<gene>
    <name evidence="2" type="ORF">WR25_16464</name>
</gene>
<sequence>MGKVPVAIAFLISPTRSLSTGADAAIDLARPLSCVAGAAATGWRVVACCTTGCTVGAAAGAATRDTLPLACCGFAPIESTMSAPVLPQSVQPGSVARPASTATACTGVLLPSTLIITRPPGGASPTATPSRLIEKPGEPASISTGSPRRITGSALVGASMAGTARAAGASAGRITGTKMRQSGPVQDTTTASCASLRQASETVGHCARRSRASIAVRAPPSAPIGRLVKAATARSSPPVSWNTGSVPIGAAARSRGRRIMADVRVEGRCGGRSWSERLRQRRA</sequence>
<accession>A0A2A2M3A8</accession>
<evidence type="ECO:0000313" key="2">
    <source>
        <dbReference type="EMBL" id="PAV92775.1"/>
    </source>
</evidence>
<evidence type="ECO:0000313" key="3">
    <source>
        <dbReference type="Proteomes" id="UP000218231"/>
    </source>
</evidence>
<feature type="region of interest" description="Disordered" evidence="1">
    <location>
        <begin position="119"/>
        <end position="148"/>
    </location>
</feature>